<sequence>MYARKTIKAFVPYGRNALSRQAIRFQGTTSTREKDPTNNEKKRSGAQKGTNKTSADSNEENNGEGKNNTQKAEKINRIQASMDDPRRNLKKYKKPETLKEFQIEGAYESDKPKA</sequence>
<accession>A0A914EK48</accession>
<proteinExistence type="predicted"/>
<evidence type="ECO:0000256" key="1">
    <source>
        <dbReference type="SAM" id="MobiDB-lite"/>
    </source>
</evidence>
<feature type="compositionally biased region" description="Basic and acidic residues" evidence="1">
    <location>
        <begin position="31"/>
        <end position="43"/>
    </location>
</feature>
<dbReference type="AlphaFoldDB" id="A0A914EK48"/>
<dbReference type="Proteomes" id="UP000887540">
    <property type="component" value="Unplaced"/>
</dbReference>
<reference evidence="3" key="1">
    <citation type="submission" date="2022-11" db="UniProtKB">
        <authorList>
            <consortium name="WormBaseParasite"/>
        </authorList>
    </citation>
    <scope>IDENTIFICATION</scope>
</reference>
<feature type="compositionally biased region" description="Polar residues" evidence="1">
    <location>
        <begin position="47"/>
        <end position="56"/>
    </location>
</feature>
<organism evidence="2 3">
    <name type="scientific">Acrobeloides nanus</name>
    <dbReference type="NCBI Taxonomy" id="290746"/>
    <lineage>
        <taxon>Eukaryota</taxon>
        <taxon>Metazoa</taxon>
        <taxon>Ecdysozoa</taxon>
        <taxon>Nematoda</taxon>
        <taxon>Chromadorea</taxon>
        <taxon>Rhabditida</taxon>
        <taxon>Tylenchina</taxon>
        <taxon>Cephalobomorpha</taxon>
        <taxon>Cephaloboidea</taxon>
        <taxon>Cephalobidae</taxon>
        <taxon>Acrobeloides</taxon>
    </lineage>
</organism>
<dbReference type="WBParaSite" id="ACRNAN_scaffold8721.g10194.t1">
    <property type="protein sequence ID" value="ACRNAN_scaffold8721.g10194.t1"/>
    <property type="gene ID" value="ACRNAN_scaffold8721.g10194"/>
</dbReference>
<evidence type="ECO:0000313" key="2">
    <source>
        <dbReference type="Proteomes" id="UP000887540"/>
    </source>
</evidence>
<evidence type="ECO:0000313" key="3">
    <source>
        <dbReference type="WBParaSite" id="ACRNAN_scaffold8721.g10194.t1"/>
    </source>
</evidence>
<feature type="region of interest" description="Disordered" evidence="1">
    <location>
        <begin position="13"/>
        <end position="98"/>
    </location>
</feature>
<protein>
    <submittedName>
        <fullName evidence="3">Uncharacterized protein</fullName>
    </submittedName>
</protein>
<name>A0A914EK48_9BILA</name>
<keyword evidence="2" id="KW-1185">Reference proteome</keyword>